<gene>
    <name evidence="2" type="ORF">DXG03_009669</name>
</gene>
<feature type="compositionally biased region" description="Low complexity" evidence="1">
    <location>
        <begin position="17"/>
        <end position="30"/>
    </location>
</feature>
<dbReference type="EMBL" id="JABCKV010000959">
    <property type="protein sequence ID" value="KAG5640252.1"/>
    <property type="molecule type" value="Genomic_DNA"/>
</dbReference>
<comment type="caution">
    <text evidence="2">The sequence shown here is derived from an EMBL/GenBank/DDBJ whole genome shotgun (WGS) entry which is preliminary data.</text>
</comment>
<evidence type="ECO:0000256" key="1">
    <source>
        <dbReference type="SAM" id="MobiDB-lite"/>
    </source>
</evidence>
<organism evidence="2 3">
    <name type="scientific">Asterophora parasitica</name>
    <dbReference type="NCBI Taxonomy" id="117018"/>
    <lineage>
        <taxon>Eukaryota</taxon>
        <taxon>Fungi</taxon>
        <taxon>Dikarya</taxon>
        <taxon>Basidiomycota</taxon>
        <taxon>Agaricomycotina</taxon>
        <taxon>Agaricomycetes</taxon>
        <taxon>Agaricomycetidae</taxon>
        <taxon>Agaricales</taxon>
        <taxon>Tricholomatineae</taxon>
        <taxon>Lyophyllaceae</taxon>
        <taxon>Asterophora</taxon>
    </lineage>
</organism>
<feature type="non-terminal residue" evidence="2">
    <location>
        <position position="70"/>
    </location>
</feature>
<dbReference type="Proteomes" id="UP000775547">
    <property type="component" value="Unassembled WGS sequence"/>
</dbReference>
<name>A0A9P7G3S8_9AGAR</name>
<protein>
    <submittedName>
        <fullName evidence="2">Uncharacterized protein</fullName>
    </submittedName>
</protein>
<feature type="region of interest" description="Disordered" evidence="1">
    <location>
        <begin position="1"/>
        <end position="49"/>
    </location>
</feature>
<proteinExistence type="predicted"/>
<reference evidence="2" key="1">
    <citation type="submission" date="2020-07" db="EMBL/GenBank/DDBJ databases">
        <authorList>
            <person name="Nieuwenhuis M."/>
            <person name="Van De Peppel L.J.J."/>
        </authorList>
    </citation>
    <scope>NUCLEOTIDE SEQUENCE</scope>
    <source>
        <strain evidence="2">AP01</strain>
        <tissue evidence="2">Mycelium</tissue>
    </source>
</reference>
<sequence>DLKILLGATPSGRLQGSPSNPSSSSNLNSSRHQHLSQPGPISTRSSRASMPWEKLFGNLRNSTCRPCRLC</sequence>
<evidence type="ECO:0000313" key="3">
    <source>
        <dbReference type="Proteomes" id="UP000775547"/>
    </source>
</evidence>
<feature type="non-terminal residue" evidence="2">
    <location>
        <position position="1"/>
    </location>
</feature>
<feature type="compositionally biased region" description="Polar residues" evidence="1">
    <location>
        <begin position="35"/>
        <end position="48"/>
    </location>
</feature>
<accession>A0A9P7G3S8</accession>
<evidence type="ECO:0000313" key="2">
    <source>
        <dbReference type="EMBL" id="KAG5640252.1"/>
    </source>
</evidence>
<keyword evidence="3" id="KW-1185">Reference proteome</keyword>
<reference evidence="2" key="2">
    <citation type="submission" date="2021-10" db="EMBL/GenBank/DDBJ databases">
        <title>Phylogenomics reveals ancestral predisposition of the termite-cultivated fungus Termitomyces towards a domesticated lifestyle.</title>
        <authorList>
            <person name="Auxier B."/>
            <person name="Grum-Grzhimaylo A."/>
            <person name="Cardenas M.E."/>
            <person name="Lodge J.D."/>
            <person name="Laessoe T."/>
            <person name="Pedersen O."/>
            <person name="Smith M.E."/>
            <person name="Kuyper T.W."/>
            <person name="Franco-Molano E.A."/>
            <person name="Baroni T.J."/>
            <person name="Aanen D.K."/>
        </authorList>
    </citation>
    <scope>NUCLEOTIDE SEQUENCE</scope>
    <source>
        <strain evidence="2">AP01</strain>
        <tissue evidence="2">Mycelium</tissue>
    </source>
</reference>
<dbReference type="AlphaFoldDB" id="A0A9P7G3S8"/>